<feature type="compositionally biased region" description="Polar residues" evidence="1">
    <location>
        <begin position="447"/>
        <end position="457"/>
    </location>
</feature>
<dbReference type="InterPro" id="IPR021875">
    <property type="entry name" value="Dsl1_N_dom"/>
</dbReference>
<dbReference type="PANTHER" id="PTHR12205:SF0">
    <property type="entry name" value="CENTROMERE_KINETOCHORE PROTEIN ZW10 HOMOLOG"/>
    <property type="match status" value="1"/>
</dbReference>
<feature type="domain" description="Retrograde transport protein Dsl1 C-terminal" evidence="3">
    <location>
        <begin position="586"/>
        <end position="779"/>
    </location>
</feature>
<dbReference type="GO" id="GO:1990423">
    <property type="term" value="C:RZZ complex"/>
    <property type="evidence" value="ECO:0007669"/>
    <property type="project" value="TreeGrafter"/>
</dbReference>
<evidence type="ECO:0008006" key="6">
    <source>
        <dbReference type="Google" id="ProtNLM"/>
    </source>
</evidence>
<feature type="compositionally biased region" description="Basic and acidic residues" evidence="1">
    <location>
        <begin position="402"/>
        <end position="416"/>
    </location>
</feature>
<feature type="region of interest" description="Disordered" evidence="1">
    <location>
        <begin position="401"/>
        <end position="421"/>
    </location>
</feature>
<dbReference type="Gene3D" id="1.10.287.3290">
    <property type="match status" value="1"/>
</dbReference>
<evidence type="ECO:0000256" key="1">
    <source>
        <dbReference type="SAM" id="MobiDB-lite"/>
    </source>
</evidence>
<dbReference type="EMBL" id="PUHR01000053">
    <property type="protein sequence ID" value="KAG0668959.1"/>
    <property type="molecule type" value="Genomic_DNA"/>
</dbReference>
<proteinExistence type="predicted"/>
<protein>
    <recommendedName>
        <fullName evidence="6">Retrograde transport protein Dsl1 C-terminal domain-containing protein</fullName>
    </recommendedName>
</protein>
<dbReference type="Gene3D" id="1.20.58.1440">
    <property type="match status" value="1"/>
</dbReference>
<gene>
    <name evidence="4" type="ORF">C6P45_004240</name>
</gene>
<evidence type="ECO:0000259" key="2">
    <source>
        <dbReference type="Pfam" id="PF11988"/>
    </source>
</evidence>
<dbReference type="AlphaFoldDB" id="A0A9P6WCY1"/>
<dbReference type="Pfam" id="PF11988">
    <property type="entry name" value="Dsl1_N"/>
    <property type="match status" value="1"/>
</dbReference>
<feature type="region of interest" description="Disordered" evidence="1">
    <location>
        <begin position="445"/>
        <end position="470"/>
    </location>
</feature>
<dbReference type="InterPro" id="IPR046362">
    <property type="entry name" value="Zw10/DSL1_C_sf"/>
</dbReference>
<dbReference type="InterPro" id="IPR038442">
    <property type="entry name" value="Dsl1_N_sf"/>
</dbReference>
<dbReference type="Gene3D" id="1.20.58.2230">
    <property type="entry name" value="Retrograde transport protein Dsl1, N-terminal domain"/>
    <property type="match status" value="1"/>
</dbReference>
<dbReference type="OrthoDB" id="534815at2759"/>
<evidence type="ECO:0000313" key="4">
    <source>
        <dbReference type="EMBL" id="KAG0668959.1"/>
    </source>
</evidence>
<comment type="caution">
    <text evidence="4">The sequence shown here is derived from an EMBL/GenBank/DDBJ whole genome shotgun (WGS) entry which is preliminary data.</text>
</comment>
<accession>A0A9P6WCY1</accession>
<dbReference type="Proteomes" id="UP000750334">
    <property type="component" value="Unassembled WGS sequence"/>
</dbReference>
<dbReference type="GO" id="GO:0007094">
    <property type="term" value="P:mitotic spindle assembly checkpoint signaling"/>
    <property type="evidence" value="ECO:0007669"/>
    <property type="project" value="TreeGrafter"/>
</dbReference>
<keyword evidence="5" id="KW-1185">Reference proteome</keyword>
<dbReference type="Gene3D" id="1.10.357.150">
    <property type="match status" value="1"/>
</dbReference>
<dbReference type="GO" id="GO:0006888">
    <property type="term" value="P:endoplasmic reticulum to Golgi vesicle-mediated transport"/>
    <property type="evidence" value="ECO:0007669"/>
    <property type="project" value="TreeGrafter"/>
</dbReference>
<feature type="domain" description="Retrograde transport protein Dsl1 N-terminal" evidence="2">
    <location>
        <begin position="7"/>
        <end position="357"/>
    </location>
</feature>
<dbReference type="Pfam" id="PF11989">
    <property type="entry name" value="Dsl1_C"/>
    <property type="match status" value="1"/>
</dbReference>
<dbReference type="InterPro" id="IPR021876">
    <property type="entry name" value="Dsl1_C"/>
</dbReference>
<name>A0A9P6WCY1_MAUEX</name>
<sequence length="781" mass="91287">MDSSIIEEDRIISVIANDPVFTEDDIDATTQTLDVNHILESESQLSAQLHDLKNLKVLSSLIKEFNTNLGLLEFENCYYSLQNLRKKINQNNEAFIKQSFHFQKSVVTYVDSLHLELVSTIYDIFSTAFWNITEDKIQFKSSVKWGHDNFVLEHDSVFEVVKQVFFPNDTLDPHVWIIEDMEFGNDRDTVSTKLTDLHKNYVHLKKVTDWIKDRIFEKNALLKYDNKEEDTLQLITFDPKKITVDMKLNCFQDLDNFLLNTMPASLQPSLLDKLGNMISNEFIKCVKSYSGEIIGHNNIELKRLVSDINSQLVALSSKSDGVWTYQPHAIKELLQDRQLYINLLLDQIYNKAVSDIRTTFADKENKWKNTTQVAIKSRTQKKAPIDVEQSEVNDWNWEAEVASEHESGIEEKSLERNEEDEDDIADAWNDEIDLDLDLQSPKKVTKKQSIASLNKQNNKGEEQEEEDGWDEAWDIGEDEDEDEESLEKEALPVAHDNSILYPKTSTANSNDLIEVTQLPTIFLDIIEWFRTEAQNLEDDLTNNPYFNYKISLLQTTFFAMSVTHSSDEWWKFYIDMREIYYRDNSIYRIQELSARYLESNCLLRQKNVWGLMQNQLLEFHEKENAPSWRIVLEELLPFVHKEIIIPISHIKGTESEIELLRFLDFLYNKCITDVILKWEVISEKNSENLGRLISLISDHTEIATLTESSQYRECRAKFEMVGKFLPLHLKEIMDMFYNGDFYLFSTEEIVKWVRLLFAETPIRKGAISDIYEIRQAALEDN</sequence>
<evidence type="ECO:0000313" key="5">
    <source>
        <dbReference type="Proteomes" id="UP000750334"/>
    </source>
</evidence>
<evidence type="ECO:0000259" key="3">
    <source>
        <dbReference type="Pfam" id="PF11989"/>
    </source>
</evidence>
<dbReference type="GO" id="GO:0005737">
    <property type="term" value="C:cytoplasm"/>
    <property type="evidence" value="ECO:0007669"/>
    <property type="project" value="GOC"/>
</dbReference>
<organism evidence="4 5">
    <name type="scientific">Maudiozyma exigua</name>
    <name type="common">Yeast</name>
    <name type="synonym">Kazachstania exigua</name>
    <dbReference type="NCBI Taxonomy" id="34358"/>
    <lineage>
        <taxon>Eukaryota</taxon>
        <taxon>Fungi</taxon>
        <taxon>Dikarya</taxon>
        <taxon>Ascomycota</taxon>
        <taxon>Saccharomycotina</taxon>
        <taxon>Saccharomycetes</taxon>
        <taxon>Saccharomycetales</taxon>
        <taxon>Saccharomycetaceae</taxon>
        <taxon>Maudiozyma</taxon>
    </lineage>
</organism>
<reference evidence="4 5" key="1">
    <citation type="submission" date="2020-11" db="EMBL/GenBank/DDBJ databases">
        <title>Kefir isolates.</title>
        <authorList>
            <person name="Marcisauskas S."/>
            <person name="Kim Y."/>
            <person name="Blasche S."/>
        </authorList>
    </citation>
    <scope>NUCLEOTIDE SEQUENCE [LARGE SCALE GENOMIC DNA]</scope>
    <source>
        <strain evidence="4 5">OG2</strain>
    </source>
</reference>
<dbReference type="PANTHER" id="PTHR12205">
    <property type="entry name" value="CENTROMERE/KINETOCHORE PROTEIN ZW10"/>
    <property type="match status" value="1"/>
</dbReference>